<sequence length="120" mass="13561">FLNEGSHESKGPRVVDLTKSANEKYDVYVEVGWPTSSTTHLFLKCNAWPIHLVVKEDKHIKVLLKDGSQAILFPIKIFYGGDQILAAVFICGINPCSPLEDEYMKLFHLVMNHFSVALTR</sequence>
<dbReference type="Proteomes" id="UP000789508">
    <property type="component" value="Unassembled WGS sequence"/>
</dbReference>
<reference evidence="1" key="1">
    <citation type="submission" date="2021-06" db="EMBL/GenBank/DDBJ databases">
        <authorList>
            <person name="Kallberg Y."/>
            <person name="Tangrot J."/>
            <person name="Rosling A."/>
        </authorList>
    </citation>
    <scope>NUCLEOTIDE SEQUENCE</scope>
    <source>
        <strain evidence="1">FL130A</strain>
    </source>
</reference>
<dbReference type="EMBL" id="CAJVPS010054751">
    <property type="protein sequence ID" value="CAG8774512.1"/>
    <property type="molecule type" value="Genomic_DNA"/>
</dbReference>
<evidence type="ECO:0000313" key="1">
    <source>
        <dbReference type="EMBL" id="CAG8774512.1"/>
    </source>
</evidence>
<proteinExistence type="predicted"/>
<comment type="caution">
    <text evidence="1">The sequence shown here is derived from an EMBL/GenBank/DDBJ whole genome shotgun (WGS) entry which is preliminary data.</text>
</comment>
<evidence type="ECO:0000313" key="2">
    <source>
        <dbReference type="Proteomes" id="UP000789508"/>
    </source>
</evidence>
<feature type="non-terminal residue" evidence="1">
    <location>
        <position position="120"/>
    </location>
</feature>
<name>A0A9N9JBP5_9GLOM</name>
<organism evidence="1 2">
    <name type="scientific">Ambispora leptoticha</name>
    <dbReference type="NCBI Taxonomy" id="144679"/>
    <lineage>
        <taxon>Eukaryota</taxon>
        <taxon>Fungi</taxon>
        <taxon>Fungi incertae sedis</taxon>
        <taxon>Mucoromycota</taxon>
        <taxon>Glomeromycotina</taxon>
        <taxon>Glomeromycetes</taxon>
        <taxon>Archaeosporales</taxon>
        <taxon>Ambisporaceae</taxon>
        <taxon>Ambispora</taxon>
    </lineage>
</organism>
<accession>A0A9N9JBP5</accession>
<dbReference type="AlphaFoldDB" id="A0A9N9JBP5"/>
<gene>
    <name evidence="1" type="ORF">ALEPTO_LOCUS14322</name>
</gene>
<dbReference type="OrthoDB" id="2482858at2759"/>
<feature type="non-terminal residue" evidence="1">
    <location>
        <position position="1"/>
    </location>
</feature>
<protein>
    <submittedName>
        <fullName evidence="1">9985_t:CDS:1</fullName>
    </submittedName>
</protein>
<keyword evidence="2" id="KW-1185">Reference proteome</keyword>